<keyword evidence="2" id="KW-1185">Reference proteome</keyword>
<evidence type="ECO:0000313" key="2">
    <source>
        <dbReference type="Proteomes" id="UP001144372"/>
    </source>
</evidence>
<dbReference type="AlphaFoldDB" id="A0A9W6FX86"/>
<dbReference type="Proteomes" id="UP001144372">
    <property type="component" value="Unassembled WGS sequence"/>
</dbReference>
<reference evidence="1" key="1">
    <citation type="submission" date="2022-12" db="EMBL/GenBank/DDBJ databases">
        <title>Reference genome sequencing for broad-spectrum identification of bacterial and archaeal isolates by mass spectrometry.</title>
        <authorList>
            <person name="Sekiguchi Y."/>
            <person name="Tourlousse D.M."/>
        </authorList>
    </citation>
    <scope>NUCLEOTIDE SEQUENCE</scope>
    <source>
        <strain evidence="1">ASRB1</strain>
    </source>
</reference>
<evidence type="ECO:0000313" key="1">
    <source>
        <dbReference type="EMBL" id="GLI36482.1"/>
    </source>
</evidence>
<name>A0A9W6FX86_9BACT</name>
<accession>A0A9W6FX86</accession>
<sequence>MKEPLIQSYGWRTRKIPNGDKAEMSPFEGGLYPKNSPLEGGKGGCRFFKPNDFLTIPYLAG</sequence>
<organism evidence="1 2">
    <name type="scientific">Desulforhabdus amnigena</name>
    <dbReference type="NCBI Taxonomy" id="40218"/>
    <lineage>
        <taxon>Bacteria</taxon>
        <taxon>Pseudomonadati</taxon>
        <taxon>Thermodesulfobacteriota</taxon>
        <taxon>Syntrophobacteria</taxon>
        <taxon>Syntrophobacterales</taxon>
        <taxon>Syntrophobacteraceae</taxon>
        <taxon>Desulforhabdus</taxon>
    </lineage>
</organism>
<gene>
    <name evidence="1" type="ORF">DAMNIGENAA_39150</name>
</gene>
<dbReference type="EMBL" id="BSDR01000001">
    <property type="protein sequence ID" value="GLI36482.1"/>
    <property type="molecule type" value="Genomic_DNA"/>
</dbReference>
<comment type="caution">
    <text evidence="1">The sequence shown here is derived from an EMBL/GenBank/DDBJ whole genome shotgun (WGS) entry which is preliminary data.</text>
</comment>
<proteinExistence type="predicted"/>
<protein>
    <submittedName>
        <fullName evidence="1">Uncharacterized protein</fullName>
    </submittedName>
</protein>